<dbReference type="RefSeq" id="WP_183954299.1">
    <property type="nucleotide sequence ID" value="NZ_JACIEB010000002.1"/>
</dbReference>
<dbReference type="Pfam" id="PF13449">
    <property type="entry name" value="Phytase-like"/>
    <property type="match status" value="1"/>
</dbReference>
<dbReference type="Proteomes" id="UP000552757">
    <property type="component" value="Unassembled WGS sequence"/>
</dbReference>
<dbReference type="InterPro" id="IPR027372">
    <property type="entry name" value="Phytase-like_dom"/>
</dbReference>
<name>A0A7W6GNG2_9SPHN</name>
<accession>A0A7W6GNG2</accession>
<reference evidence="2 3" key="1">
    <citation type="submission" date="2020-08" db="EMBL/GenBank/DDBJ databases">
        <title>Genomic Encyclopedia of Type Strains, Phase IV (KMG-IV): sequencing the most valuable type-strain genomes for metagenomic binning, comparative biology and taxonomic classification.</title>
        <authorList>
            <person name="Goeker M."/>
        </authorList>
    </citation>
    <scope>NUCLEOTIDE SEQUENCE [LARGE SCALE GENOMIC DNA]</scope>
    <source>
        <strain evidence="2 3">DSM 29348</strain>
    </source>
</reference>
<evidence type="ECO:0000259" key="1">
    <source>
        <dbReference type="Pfam" id="PF13449"/>
    </source>
</evidence>
<proteinExistence type="predicted"/>
<keyword evidence="3" id="KW-1185">Reference proteome</keyword>
<dbReference type="PIRSF" id="PIRSF031900">
    <property type="entry name" value="UCP031900"/>
    <property type="match status" value="1"/>
</dbReference>
<dbReference type="AlphaFoldDB" id="A0A7W6GNG2"/>
<organism evidence="2 3">
    <name type="scientific">Sphingobium fontiphilum</name>
    <dbReference type="NCBI Taxonomy" id="944425"/>
    <lineage>
        <taxon>Bacteria</taxon>
        <taxon>Pseudomonadati</taxon>
        <taxon>Pseudomonadota</taxon>
        <taxon>Alphaproteobacteria</taxon>
        <taxon>Sphingomonadales</taxon>
        <taxon>Sphingomonadaceae</taxon>
        <taxon>Sphingobium</taxon>
    </lineage>
</organism>
<comment type="caution">
    <text evidence="2">The sequence shown here is derived from an EMBL/GenBank/DDBJ whole genome shotgun (WGS) entry which is preliminary data.</text>
</comment>
<dbReference type="EMBL" id="JACIEB010000002">
    <property type="protein sequence ID" value="MBB3981273.1"/>
    <property type="molecule type" value="Genomic_DNA"/>
</dbReference>
<feature type="domain" description="Phytase-like" evidence="1">
    <location>
        <begin position="67"/>
        <end position="313"/>
    </location>
</feature>
<evidence type="ECO:0000313" key="2">
    <source>
        <dbReference type="EMBL" id="MBB3981273.1"/>
    </source>
</evidence>
<protein>
    <recommendedName>
        <fullName evidence="1">Phytase-like domain-containing protein</fullName>
    </recommendedName>
</protein>
<dbReference type="InterPro" id="IPR014567">
    <property type="entry name" value="UCP031900"/>
</dbReference>
<sequence length="330" mass="36308">MRRILIILALAVALLPAPDKHKPAPLRAGTLLVAMRPLPLHAGDPGRTMAGALPFLGAWELTSDNPAFGGLSALLVEPGDRVLALSDSGTLMGFNMRADDQRRPFIAPLPISPAERDKPWWWWDSESLTHDPQSGRYWVGFELQNRICRYSPGFARVESCRGWPQMADWPKTGSIESLARLSDGRFLAIGEMAMTREGAHQALLFPGDPADPATADPIPLGLVPPQGFRPTDAVALDERRLLILGRRLTLAELFTGAVAIVTLPDHPRAGDRIVGRTLARLAPPLLADNYEGIALSRDHAGRRNLWIVSDDNHEFFQRTLLLRFALPDDL</sequence>
<evidence type="ECO:0000313" key="3">
    <source>
        <dbReference type="Proteomes" id="UP000552757"/>
    </source>
</evidence>
<gene>
    <name evidence="2" type="ORF">GGR44_000920</name>
</gene>